<sequence>MFIGASRWVCKYATFGQPIWSFRDSRVATPQMSGCRTVSSVRSHELKTRELLSARIPTWRGVSAPESAQCISLRRSQHEAETPVVFGSSSVPLADQLRHDADTDSEDIGDT</sequence>
<reference evidence="2 3" key="1">
    <citation type="journal article" date="2017" name="Gigascience">
        <title>Draft genome of the honey bee ectoparasitic mite, Tropilaelaps mercedesae, is shaped by the parasitic life history.</title>
        <authorList>
            <person name="Dong X."/>
            <person name="Armstrong S.D."/>
            <person name="Xia D."/>
            <person name="Makepeace B.L."/>
            <person name="Darby A.C."/>
            <person name="Kadowaki T."/>
        </authorList>
    </citation>
    <scope>NUCLEOTIDE SEQUENCE [LARGE SCALE GENOMIC DNA]</scope>
    <source>
        <strain evidence="2">Wuxi-XJTLU</strain>
    </source>
</reference>
<feature type="region of interest" description="Disordered" evidence="1">
    <location>
        <begin position="91"/>
        <end position="111"/>
    </location>
</feature>
<dbReference type="Proteomes" id="UP000192247">
    <property type="component" value="Unassembled WGS sequence"/>
</dbReference>
<proteinExistence type="predicted"/>
<accession>A0A1V9Y1T7</accession>
<dbReference type="EMBL" id="MNPL01000952">
    <property type="protein sequence ID" value="OQR79568.1"/>
    <property type="molecule type" value="Genomic_DNA"/>
</dbReference>
<evidence type="ECO:0000256" key="1">
    <source>
        <dbReference type="SAM" id="MobiDB-lite"/>
    </source>
</evidence>
<evidence type="ECO:0000313" key="2">
    <source>
        <dbReference type="EMBL" id="OQR79568.1"/>
    </source>
</evidence>
<gene>
    <name evidence="2" type="ORF">BIW11_05646</name>
</gene>
<protein>
    <submittedName>
        <fullName evidence="2">Uncharacterized protein</fullName>
    </submittedName>
</protein>
<dbReference type="AlphaFoldDB" id="A0A1V9Y1T7"/>
<evidence type="ECO:0000313" key="3">
    <source>
        <dbReference type="Proteomes" id="UP000192247"/>
    </source>
</evidence>
<organism evidence="2 3">
    <name type="scientific">Tropilaelaps mercedesae</name>
    <dbReference type="NCBI Taxonomy" id="418985"/>
    <lineage>
        <taxon>Eukaryota</taxon>
        <taxon>Metazoa</taxon>
        <taxon>Ecdysozoa</taxon>
        <taxon>Arthropoda</taxon>
        <taxon>Chelicerata</taxon>
        <taxon>Arachnida</taxon>
        <taxon>Acari</taxon>
        <taxon>Parasitiformes</taxon>
        <taxon>Mesostigmata</taxon>
        <taxon>Gamasina</taxon>
        <taxon>Dermanyssoidea</taxon>
        <taxon>Laelapidae</taxon>
        <taxon>Tropilaelaps</taxon>
    </lineage>
</organism>
<dbReference type="InParanoid" id="A0A1V9Y1T7"/>
<name>A0A1V9Y1T7_9ACAR</name>
<comment type="caution">
    <text evidence="2">The sequence shown here is derived from an EMBL/GenBank/DDBJ whole genome shotgun (WGS) entry which is preliminary data.</text>
</comment>
<keyword evidence="3" id="KW-1185">Reference proteome</keyword>